<dbReference type="GO" id="GO:0046872">
    <property type="term" value="F:metal ion binding"/>
    <property type="evidence" value="ECO:0007669"/>
    <property type="project" value="UniProtKB-KW"/>
</dbReference>
<protein>
    <submittedName>
        <fullName evidence="5">Hippurate hydrolase</fullName>
    </submittedName>
</protein>
<dbReference type="InterPro" id="IPR036264">
    <property type="entry name" value="Bact_exopeptidase_dim_dom"/>
</dbReference>
<evidence type="ECO:0000256" key="1">
    <source>
        <dbReference type="ARBA" id="ARBA00022801"/>
    </source>
</evidence>
<evidence type="ECO:0000259" key="4">
    <source>
        <dbReference type="Pfam" id="PF07687"/>
    </source>
</evidence>
<feature type="signal peptide" evidence="3">
    <location>
        <begin position="1"/>
        <end position="20"/>
    </location>
</feature>
<feature type="binding site" evidence="2">
    <location>
        <position position="421"/>
    </location>
    <ligand>
        <name>Mn(2+)</name>
        <dbReference type="ChEBI" id="CHEBI:29035"/>
        <label>2</label>
    </ligand>
</feature>
<dbReference type="InterPro" id="IPR002933">
    <property type="entry name" value="Peptidase_M20"/>
</dbReference>
<dbReference type="RefSeq" id="WP_133553484.1">
    <property type="nucleotide sequence ID" value="NZ_SNYF01000005.1"/>
</dbReference>
<dbReference type="InterPro" id="IPR011650">
    <property type="entry name" value="Peptidase_M20_dimer"/>
</dbReference>
<dbReference type="Pfam" id="PF07687">
    <property type="entry name" value="M20_dimer"/>
    <property type="match status" value="1"/>
</dbReference>
<keyword evidence="3" id="KW-0732">Signal</keyword>
<name>A0A4R6TBB9_9BACT</name>
<feature type="binding site" evidence="2">
    <location>
        <position position="175"/>
    </location>
    <ligand>
        <name>Mn(2+)</name>
        <dbReference type="ChEBI" id="CHEBI:29035"/>
        <label>2</label>
    </ligand>
</feature>
<dbReference type="SUPFAM" id="SSF53187">
    <property type="entry name" value="Zn-dependent exopeptidases"/>
    <property type="match status" value="1"/>
</dbReference>
<dbReference type="NCBIfam" id="TIGR01891">
    <property type="entry name" value="amidohydrolases"/>
    <property type="match status" value="1"/>
</dbReference>
<feature type="chain" id="PRO_5020510599" evidence="3">
    <location>
        <begin position="21"/>
        <end position="451"/>
    </location>
</feature>
<evidence type="ECO:0000313" key="5">
    <source>
        <dbReference type="EMBL" id="TDQ19302.1"/>
    </source>
</evidence>
<dbReference type="Pfam" id="PF01546">
    <property type="entry name" value="Peptidase_M20"/>
    <property type="match status" value="1"/>
</dbReference>
<dbReference type="AlphaFoldDB" id="A0A4R6TBB9"/>
<reference evidence="5 6" key="1">
    <citation type="submission" date="2019-03" db="EMBL/GenBank/DDBJ databases">
        <title>Genomic Encyclopedia of Type Strains, Phase III (KMG-III): the genomes of soil and plant-associated and newly described type strains.</title>
        <authorList>
            <person name="Whitman W."/>
        </authorList>
    </citation>
    <scope>NUCLEOTIDE SEQUENCE [LARGE SCALE GENOMIC DNA]</scope>
    <source>
        <strain evidence="5 6">CECT 8446</strain>
    </source>
</reference>
<dbReference type="OrthoDB" id="9776731at2"/>
<feature type="binding site" evidence="2">
    <location>
        <position position="141"/>
    </location>
    <ligand>
        <name>Mn(2+)</name>
        <dbReference type="ChEBI" id="CHEBI:29035"/>
        <label>2</label>
    </ligand>
</feature>
<dbReference type="PANTHER" id="PTHR11014">
    <property type="entry name" value="PEPTIDASE M20 FAMILY MEMBER"/>
    <property type="match status" value="1"/>
</dbReference>
<evidence type="ECO:0000256" key="2">
    <source>
        <dbReference type="PIRSR" id="PIRSR005962-1"/>
    </source>
</evidence>
<sequence length="451" mass="48482">MKFLNLIILSLFLNASLSKAQNSGLSKELANKITSSVDNDTERLITVFKDLHQNPELGFGETRTAGIVAKELQSLGYEVKTGIGKTGVVGIMKNGEGPVVLYRADMDALNVDEKNGLNYASKVKVKMEDGSEAPVMHACGHDAHTVWLLSLAKTMAAFKDSWSGTLVLLAQPAEELAAGATAMVEDGLYTKYNVPKPDYALGLHTMPFATGTVVGSGGVLEAGTELLDVTFYGVGGHGSSPQWTKDPILMAAYAITQYQAVIARAMDPRDMGVITVGAFHAGINNNVIPEEATLKLNFRFFSEAVHEQLFNGVKNISEGIARTYGMPEDKMPKIVRKGHTPPLINDVETMNRVNASLKSSGVVNEKTLVEKFPAITGSEDFPSLYEGMEGVKAVYNFIGVADPDVFAKARAEGKDLPYANHQPGFVVDLKAIPVGAKVASVMAMELLRKVN</sequence>
<evidence type="ECO:0000313" key="6">
    <source>
        <dbReference type="Proteomes" id="UP000294535"/>
    </source>
</evidence>
<dbReference type="Gene3D" id="3.40.630.10">
    <property type="entry name" value="Zn peptidases"/>
    <property type="match status" value="1"/>
</dbReference>
<gene>
    <name evidence="5" type="ORF">DFQ04_1123</name>
</gene>
<keyword evidence="6" id="KW-1185">Reference proteome</keyword>
<feature type="domain" description="Peptidase M20 dimerisation" evidence="4">
    <location>
        <begin position="228"/>
        <end position="318"/>
    </location>
</feature>
<organism evidence="5 6">
    <name type="scientific">Algoriphagus boseongensis</name>
    <dbReference type="NCBI Taxonomy" id="1442587"/>
    <lineage>
        <taxon>Bacteria</taxon>
        <taxon>Pseudomonadati</taxon>
        <taxon>Bacteroidota</taxon>
        <taxon>Cytophagia</taxon>
        <taxon>Cytophagales</taxon>
        <taxon>Cyclobacteriaceae</taxon>
        <taxon>Algoriphagus</taxon>
    </lineage>
</organism>
<evidence type="ECO:0000256" key="3">
    <source>
        <dbReference type="SAM" id="SignalP"/>
    </source>
</evidence>
<dbReference type="EMBL" id="SNYF01000005">
    <property type="protein sequence ID" value="TDQ19302.1"/>
    <property type="molecule type" value="Genomic_DNA"/>
</dbReference>
<dbReference type="Gene3D" id="3.30.70.360">
    <property type="match status" value="1"/>
</dbReference>
<keyword evidence="1 5" id="KW-0378">Hydrolase</keyword>
<feature type="binding site" evidence="2">
    <location>
        <position position="204"/>
    </location>
    <ligand>
        <name>Mn(2+)</name>
        <dbReference type="ChEBI" id="CHEBI:29035"/>
        <label>2</label>
    </ligand>
</feature>
<comment type="cofactor">
    <cofactor evidence="2">
        <name>Mn(2+)</name>
        <dbReference type="ChEBI" id="CHEBI:29035"/>
    </cofactor>
    <text evidence="2">The Mn(2+) ion enhances activity.</text>
</comment>
<keyword evidence="2" id="KW-0479">Metal-binding</keyword>
<keyword evidence="2" id="KW-0464">Manganese</keyword>
<dbReference type="PIRSF" id="PIRSF005962">
    <property type="entry name" value="Pept_M20D_amidohydro"/>
    <property type="match status" value="1"/>
</dbReference>
<dbReference type="InterPro" id="IPR017439">
    <property type="entry name" value="Amidohydrolase"/>
</dbReference>
<comment type="caution">
    <text evidence="5">The sequence shown here is derived from an EMBL/GenBank/DDBJ whole genome shotgun (WGS) entry which is preliminary data.</text>
</comment>
<accession>A0A4R6TBB9</accession>
<dbReference type="PANTHER" id="PTHR11014:SF63">
    <property type="entry name" value="METALLOPEPTIDASE, PUTATIVE (AFU_ORTHOLOGUE AFUA_6G09600)-RELATED"/>
    <property type="match status" value="1"/>
</dbReference>
<dbReference type="Proteomes" id="UP000294535">
    <property type="component" value="Unassembled WGS sequence"/>
</dbReference>
<feature type="binding site" evidence="2">
    <location>
        <position position="139"/>
    </location>
    <ligand>
        <name>Mn(2+)</name>
        <dbReference type="ChEBI" id="CHEBI:29035"/>
        <label>2</label>
    </ligand>
</feature>
<proteinExistence type="predicted"/>
<dbReference type="GO" id="GO:0016787">
    <property type="term" value="F:hydrolase activity"/>
    <property type="evidence" value="ECO:0007669"/>
    <property type="project" value="UniProtKB-KW"/>
</dbReference>
<dbReference type="SUPFAM" id="SSF55031">
    <property type="entry name" value="Bacterial exopeptidase dimerisation domain"/>
    <property type="match status" value="1"/>
</dbReference>